<dbReference type="GO" id="GO:0016747">
    <property type="term" value="F:acyltransferase activity, transferring groups other than amino-acyl groups"/>
    <property type="evidence" value="ECO:0007669"/>
    <property type="project" value="InterPro"/>
</dbReference>
<feature type="transmembrane region" description="Helical" evidence="1">
    <location>
        <begin position="178"/>
        <end position="199"/>
    </location>
</feature>
<dbReference type="GO" id="GO:0000271">
    <property type="term" value="P:polysaccharide biosynthetic process"/>
    <property type="evidence" value="ECO:0007669"/>
    <property type="project" value="TreeGrafter"/>
</dbReference>
<dbReference type="EMBL" id="CP021056">
    <property type="protein sequence ID" value="QXE21500.1"/>
    <property type="molecule type" value="Genomic_DNA"/>
</dbReference>
<dbReference type="GO" id="GO:0016020">
    <property type="term" value="C:membrane"/>
    <property type="evidence" value="ECO:0007669"/>
    <property type="project" value="TreeGrafter"/>
</dbReference>
<keyword evidence="3" id="KW-0012">Acyltransferase</keyword>
<evidence type="ECO:0000259" key="2">
    <source>
        <dbReference type="Pfam" id="PF01757"/>
    </source>
</evidence>
<feature type="transmembrane region" description="Helical" evidence="1">
    <location>
        <begin position="258"/>
        <end position="277"/>
    </location>
</feature>
<accession>A0A975T3Y3</accession>
<dbReference type="RefSeq" id="WP_244997471.1">
    <property type="nucleotide sequence ID" value="NZ_CP021056.1"/>
</dbReference>
<dbReference type="Proteomes" id="UP000683511">
    <property type="component" value="Chromosome"/>
</dbReference>
<keyword evidence="1" id="KW-1133">Transmembrane helix</keyword>
<organism evidence="3 4">
    <name type="scientific">Richelia sinica FACHB-800</name>
    <dbReference type="NCBI Taxonomy" id="1357546"/>
    <lineage>
        <taxon>Bacteria</taxon>
        <taxon>Bacillati</taxon>
        <taxon>Cyanobacteriota</taxon>
        <taxon>Cyanophyceae</taxon>
        <taxon>Nostocales</taxon>
        <taxon>Nostocaceae</taxon>
        <taxon>Richelia</taxon>
    </lineage>
</organism>
<dbReference type="InterPro" id="IPR050879">
    <property type="entry name" value="Acyltransferase_3"/>
</dbReference>
<evidence type="ECO:0000313" key="3">
    <source>
        <dbReference type="EMBL" id="QXE21500.1"/>
    </source>
</evidence>
<feature type="domain" description="Acyltransferase 3" evidence="2">
    <location>
        <begin position="21"/>
        <end position="391"/>
    </location>
</feature>
<evidence type="ECO:0000313" key="4">
    <source>
        <dbReference type="Proteomes" id="UP000683511"/>
    </source>
</evidence>
<proteinExistence type="predicted"/>
<feature type="transmembrane region" description="Helical" evidence="1">
    <location>
        <begin position="102"/>
        <end position="119"/>
    </location>
</feature>
<feature type="transmembrane region" description="Helical" evidence="1">
    <location>
        <begin position="297"/>
        <end position="320"/>
    </location>
</feature>
<dbReference type="Pfam" id="PF01757">
    <property type="entry name" value="Acyl_transf_3"/>
    <property type="match status" value="1"/>
</dbReference>
<keyword evidence="3" id="KW-0808">Transferase</keyword>
<keyword evidence="4" id="KW-1185">Reference proteome</keyword>
<feature type="transmembrane region" description="Helical" evidence="1">
    <location>
        <begin position="154"/>
        <end position="171"/>
    </location>
</feature>
<sequence>MKNLEIEKKTEPSNRVDALLALRSFACLIVVISHCNPPRNGIIYKQYDLSWLIFSHGGIGVWIFFCLSGYLMGKVFYTQRYTINVPGVINFWRNRILRIFPLYYFAVLILSVFVYSDILKIENWGYLLRIITFTYNNSLPINWNGAMWSLSTELQFYLLVPFIYTCLSPVLKHTKNILITAIVIIILIFIARYIVWVGFRNQINLDMQYAYRYWYTPLITNLDCFLLGFLVNSLIISQEKHLLYFNKLVSYHQTKLKVISIFLLIILYLVTAYHLYHQELFLLPNRDGTGIRTATSFFIWQPLTALITSFFIFVFEYDVYHYHNNNGNLSLAGILKNPFKSIDFFGNVSYGVYLWHIPVFQKISPIFTTQVPIEAFYAKLNATLIISILLATVTYYIIEVPFGKRKMYTVNANK</sequence>
<feature type="transmembrane region" description="Helical" evidence="1">
    <location>
        <begin position="219"/>
        <end position="237"/>
    </location>
</feature>
<feature type="transmembrane region" description="Helical" evidence="1">
    <location>
        <begin position="380"/>
        <end position="398"/>
    </location>
</feature>
<dbReference type="AlphaFoldDB" id="A0A975T3Y3"/>
<dbReference type="PANTHER" id="PTHR23028:SF53">
    <property type="entry name" value="ACYL_TRANSF_3 DOMAIN-CONTAINING PROTEIN"/>
    <property type="match status" value="1"/>
</dbReference>
<evidence type="ECO:0000256" key="1">
    <source>
        <dbReference type="SAM" id="Phobius"/>
    </source>
</evidence>
<keyword evidence="1" id="KW-0472">Membrane</keyword>
<keyword evidence="1" id="KW-0812">Transmembrane</keyword>
<dbReference type="InterPro" id="IPR002656">
    <property type="entry name" value="Acyl_transf_3_dom"/>
</dbReference>
<protein>
    <submittedName>
        <fullName evidence="3">Acyltransferase domain protein</fullName>
    </submittedName>
</protein>
<dbReference type="KEGG" id="rsin:B6N60_00176"/>
<feature type="transmembrane region" description="Helical" evidence="1">
    <location>
        <begin position="49"/>
        <end position="71"/>
    </location>
</feature>
<name>A0A975T3Y3_9NOST</name>
<reference evidence="3" key="1">
    <citation type="submission" date="2017-04" db="EMBL/GenBank/DDBJ databases">
        <title>Genome deletions in a multicellular cyanobacterial endosymbiont for morphological adaptation in marine diatoms.</title>
        <authorList>
            <person name="Wang Y."/>
            <person name="Gao H."/>
            <person name="Li R."/>
            <person name="Xu X."/>
        </authorList>
    </citation>
    <scope>NUCLEOTIDE SEQUENCE</scope>
    <source>
        <strain evidence="3">FACHB 800</strain>
    </source>
</reference>
<dbReference type="PANTHER" id="PTHR23028">
    <property type="entry name" value="ACETYLTRANSFERASE"/>
    <property type="match status" value="1"/>
</dbReference>
<gene>
    <name evidence="3" type="ORF">B6N60_00176</name>
</gene>